<evidence type="ECO:0000256" key="9">
    <source>
        <dbReference type="ARBA" id="ARBA00047899"/>
    </source>
</evidence>
<sequence length="285" mass="33519">MKRQHRLEVDKPGVDRDWRLDDFQLGRPLGKGAFGSVYLARDKYEEVPIAIKIIFKSKLKSREMEENLVREITNHTHLLHPNILRLYNYFYDDRKVYIMLELALHGEVYKVLQKCKRFHEIDAAKYIYQVSDALDYCHEKKVIHRDLKPENLLFDEDYNIKLADFGWSVHSTNHRRTFCGTLDYMAPELVLQKAHSFPVDYWCVGVLLFEFLTGDAPFYAKNEVATMKRIQTGLFKIPNFLSKGAVDLVQKLVRLEPKKRLDLKGVMSHPWIVEQLAARCKAQEM</sequence>
<dbReference type="FunFam" id="1.10.510.10:FF:000235">
    <property type="entry name" value="Serine/threonine-protein kinase ark1"/>
    <property type="match status" value="1"/>
</dbReference>
<evidence type="ECO:0000313" key="20">
    <source>
        <dbReference type="Proteomes" id="UP000659654"/>
    </source>
</evidence>
<reference evidence="18" key="2">
    <citation type="submission" date="2020-09" db="EMBL/GenBank/DDBJ databases">
        <authorList>
            <person name="Kikuchi T."/>
        </authorList>
    </citation>
    <scope>NUCLEOTIDE SEQUENCE</scope>
    <source>
        <strain evidence="18">Ka4C1</strain>
    </source>
</reference>
<dbReference type="GO" id="GO:0006325">
    <property type="term" value="P:chromatin organization"/>
    <property type="evidence" value="ECO:0007669"/>
    <property type="project" value="UniProtKB-KW"/>
</dbReference>
<dbReference type="AlphaFoldDB" id="A0A1I7SUS4"/>
<evidence type="ECO:0000256" key="4">
    <source>
        <dbReference type="ARBA" id="ARBA00022741"/>
    </source>
</evidence>
<keyword evidence="8" id="KW-0469">Meiosis</keyword>
<dbReference type="GO" id="GO:0030496">
    <property type="term" value="C:midbody"/>
    <property type="evidence" value="ECO:0007669"/>
    <property type="project" value="UniProtKB-SubCell"/>
</dbReference>
<dbReference type="EMBL" id="CAJFDI010000005">
    <property type="protein sequence ID" value="CAD5232838.1"/>
    <property type="molecule type" value="Genomic_DNA"/>
</dbReference>
<comment type="similarity">
    <text evidence="16">Belongs to the protein kinase superfamily. Ser/Thr protein kinase family. Aurora subfamily.</text>
</comment>
<dbReference type="Proteomes" id="UP000659654">
    <property type="component" value="Unassembled WGS sequence"/>
</dbReference>
<dbReference type="OrthoDB" id="377346at2759"/>
<evidence type="ECO:0000256" key="10">
    <source>
        <dbReference type="ARBA" id="ARBA00048679"/>
    </source>
</evidence>
<dbReference type="InterPro" id="IPR017441">
    <property type="entry name" value="Protein_kinase_ATP_BS"/>
</dbReference>
<dbReference type="SUPFAM" id="SSF56112">
    <property type="entry name" value="Protein kinase-like (PK-like)"/>
    <property type="match status" value="1"/>
</dbReference>
<evidence type="ECO:0000256" key="8">
    <source>
        <dbReference type="ARBA" id="ARBA00023254"/>
    </source>
</evidence>
<evidence type="ECO:0000256" key="13">
    <source>
        <dbReference type="PIRSR" id="PIRSR630616-3"/>
    </source>
</evidence>
<evidence type="ECO:0000256" key="7">
    <source>
        <dbReference type="ARBA" id="ARBA00022853"/>
    </source>
</evidence>
<dbReference type="EMBL" id="CAJFCV020000005">
    <property type="protein sequence ID" value="CAG9125905.1"/>
    <property type="molecule type" value="Genomic_DNA"/>
</dbReference>
<dbReference type="WBParaSite" id="BXY_1679700.1">
    <property type="protein sequence ID" value="BXY_1679700.1"/>
    <property type="gene ID" value="BXY_1679700"/>
</dbReference>
<evidence type="ECO:0000256" key="2">
    <source>
        <dbReference type="ARBA" id="ARBA00022527"/>
    </source>
</evidence>
<keyword evidence="4 12" id="KW-0547">Nucleotide-binding</keyword>
<evidence type="ECO:0000256" key="11">
    <source>
        <dbReference type="PIRSR" id="PIRSR630616-1"/>
    </source>
</evidence>
<evidence type="ECO:0000256" key="16">
    <source>
        <dbReference type="RuleBase" id="RU367134"/>
    </source>
</evidence>
<feature type="active site" description="Proton acceptor" evidence="11">
    <location>
        <position position="146"/>
    </location>
</feature>
<keyword evidence="2 15" id="KW-0723">Serine/threonine-protein kinase</keyword>
<comment type="catalytic activity">
    <reaction evidence="9 16">
        <text>L-threonyl-[protein] + ATP = O-phospho-L-threonyl-[protein] + ADP + H(+)</text>
        <dbReference type="Rhea" id="RHEA:46608"/>
        <dbReference type="Rhea" id="RHEA-COMP:11060"/>
        <dbReference type="Rhea" id="RHEA-COMP:11605"/>
        <dbReference type="ChEBI" id="CHEBI:15378"/>
        <dbReference type="ChEBI" id="CHEBI:30013"/>
        <dbReference type="ChEBI" id="CHEBI:30616"/>
        <dbReference type="ChEBI" id="CHEBI:61977"/>
        <dbReference type="ChEBI" id="CHEBI:456216"/>
        <dbReference type="EC" id="2.7.11.1"/>
    </reaction>
</comment>
<dbReference type="InterPro" id="IPR008271">
    <property type="entry name" value="Ser/Thr_kinase_AS"/>
</dbReference>
<feature type="binding site" evidence="12">
    <location>
        <begin position="150"/>
        <end position="151"/>
    </location>
    <ligand>
        <name>ATP</name>
        <dbReference type="ChEBI" id="CHEBI:30616"/>
    </ligand>
</feature>
<dbReference type="FunFam" id="3.30.200.20:FF:000042">
    <property type="entry name" value="Aurora kinase A"/>
    <property type="match status" value="1"/>
</dbReference>
<proteinExistence type="inferred from homology"/>
<dbReference type="GO" id="GO:0005524">
    <property type="term" value="F:ATP binding"/>
    <property type="evidence" value="ECO:0007669"/>
    <property type="project" value="UniProtKB-UniRule"/>
</dbReference>
<feature type="binding site" evidence="12">
    <location>
        <position position="164"/>
    </location>
    <ligand>
        <name>ATP</name>
        <dbReference type="ChEBI" id="CHEBI:30616"/>
    </ligand>
</feature>
<feature type="binding site" evidence="14">
    <location>
        <position position="56"/>
    </location>
    <ligand>
        <name>ATP</name>
        <dbReference type="ChEBI" id="CHEBI:30616"/>
    </ligand>
</feature>
<dbReference type="Pfam" id="PF00069">
    <property type="entry name" value="Pkinase"/>
    <property type="match status" value="1"/>
</dbReference>
<accession>A0A1I7SUS4</accession>
<comment type="catalytic activity">
    <reaction evidence="10 16">
        <text>L-seryl-[protein] + ATP = O-phospho-L-seryl-[protein] + ADP + H(+)</text>
        <dbReference type="Rhea" id="RHEA:17989"/>
        <dbReference type="Rhea" id="RHEA-COMP:9863"/>
        <dbReference type="Rhea" id="RHEA-COMP:11604"/>
        <dbReference type="ChEBI" id="CHEBI:15378"/>
        <dbReference type="ChEBI" id="CHEBI:29999"/>
        <dbReference type="ChEBI" id="CHEBI:30616"/>
        <dbReference type="ChEBI" id="CHEBI:83421"/>
        <dbReference type="ChEBI" id="CHEBI:456216"/>
        <dbReference type="EC" id="2.7.11.1"/>
    </reaction>
</comment>
<evidence type="ECO:0000256" key="14">
    <source>
        <dbReference type="PROSITE-ProRule" id="PRU10141"/>
    </source>
</evidence>
<dbReference type="Proteomes" id="UP000095284">
    <property type="component" value="Unplaced"/>
</dbReference>
<dbReference type="GO" id="GO:0004674">
    <property type="term" value="F:protein serine/threonine kinase activity"/>
    <property type="evidence" value="ECO:0007669"/>
    <property type="project" value="UniProtKB-KW"/>
</dbReference>
<dbReference type="SMR" id="A0A1I7SUS4"/>
<evidence type="ECO:0000256" key="3">
    <source>
        <dbReference type="ARBA" id="ARBA00022679"/>
    </source>
</evidence>
<organism evidence="19 21">
    <name type="scientific">Bursaphelenchus xylophilus</name>
    <name type="common">Pinewood nematode worm</name>
    <name type="synonym">Aphelenchoides xylophilus</name>
    <dbReference type="NCBI Taxonomy" id="6326"/>
    <lineage>
        <taxon>Eukaryota</taxon>
        <taxon>Metazoa</taxon>
        <taxon>Ecdysozoa</taxon>
        <taxon>Nematoda</taxon>
        <taxon>Chromadorea</taxon>
        <taxon>Rhabditida</taxon>
        <taxon>Tylenchina</taxon>
        <taxon>Tylenchomorpha</taxon>
        <taxon>Aphelenchoidea</taxon>
        <taxon>Aphelenchoididae</taxon>
        <taxon>Bursaphelenchus</taxon>
    </lineage>
</organism>
<evidence type="ECO:0000256" key="6">
    <source>
        <dbReference type="ARBA" id="ARBA00022840"/>
    </source>
</evidence>
<dbReference type="PROSITE" id="PS00107">
    <property type="entry name" value="PROTEIN_KINASE_ATP"/>
    <property type="match status" value="1"/>
</dbReference>
<reference evidence="21" key="1">
    <citation type="submission" date="2016-11" db="UniProtKB">
        <authorList>
            <consortium name="WormBaseParasite"/>
        </authorList>
    </citation>
    <scope>IDENTIFICATION</scope>
</reference>
<evidence type="ECO:0000313" key="21">
    <source>
        <dbReference type="WBParaSite" id="BXY_1679700.1"/>
    </source>
</evidence>
<evidence type="ECO:0000256" key="12">
    <source>
        <dbReference type="PIRSR" id="PIRSR630616-2"/>
    </source>
</evidence>
<gene>
    <name evidence="18" type="ORF">BXYJ_LOCUS12929</name>
</gene>
<dbReference type="eggNOG" id="KOG0580">
    <property type="taxonomic scope" value="Eukaryota"/>
</dbReference>
<dbReference type="InterPro" id="IPR030616">
    <property type="entry name" value="Aur-like"/>
</dbReference>
<dbReference type="Proteomes" id="UP000582659">
    <property type="component" value="Unassembled WGS sequence"/>
</dbReference>
<evidence type="ECO:0000256" key="5">
    <source>
        <dbReference type="ARBA" id="ARBA00022777"/>
    </source>
</evidence>
<name>A0A1I7SUS4_BURXY</name>
<dbReference type="PROSITE" id="PS50011">
    <property type="entry name" value="PROTEIN_KINASE_DOM"/>
    <property type="match status" value="1"/>
</dbReference>
<evidence type="ECO:0000259" key="17">
    <source>
        <dbReference type="PROSITE" id="PS50011"/>
    </source>
</evidence>
<keyword evidence="5 16" id="KW-0418">Kinase</keyword>
<evidence type="ECO:0000313" key="19">
    <source>
        <dbReference type="Proteomes" id="UP000095284"/>
    </source>
</evidence>
<keyword evidence="20" id="KW-1185">Reference proteome</keyword>
<dbReference type="GO" id="GO:0000070">
    <property type="term" value="P:mitotic sister chromatid segregation"/>
    <property type="evidence" value="ECO:0007669"/>
    <property type="project" value="UniProtKB-ARBA"/>
</dbReference>
<feature type="binding site" evidence="12">
    <location>
        <position position="52"/>
    </location>
    <ligand>
        <name>ATP</name>
        <dbReference type="ChEBI" id="CHEBI:30616"/>
    </ligand>
</feature>
<dbReference type="Gene3D" id="1.10.510.10">
    <property type="entry name" value="Transferase(Phosphotransferase) domain 1"/>
    <property type="match status" value="1"/>
</dbReference>
<feature type="cross-link" description="Glycyl lysine isopeptide (Lys-Gly) (interchain with G-Cter in SUMO2)" evidence="13">
    <location>
        <position position="148"/>
    </location>
</feature>
<dbReference type="PROSITE" id="PS00108">
    <property type="entry name" value="PROTEIN_KINASE_ST"/>
    <property type="match status" value="1"/>
</dbReference>
<protein>
    <recommendedName>
        <fullName evidence="16">Aurora kinase</fullName>
        <ecNumber evidence="16">2.7.11.1</ecNumber>
    </recommendedName>
</protein>
<keyword evidence="7" id="KW-0156">Chromatin regulator</keyword>
<dbReference type="GO" id="GO:0051321">
    <property type="term" value="P:meiotic cell cycle"/>
    <property type="evidence" value="ECO:0007669"/>
    <property type="project" value="UniProtKB-KW"/>
</dbReference>
<dbReference type="SMART" id="SM00220">
    <property type="entry name" value="S_TKc"/>
    <property type="match status" value="1"/>
</dbReference>
<keyword evidence="3 16" id="KW-0808">Transferase</keyword>
<dbReference type="CDD" id="cd14007">
    <property type="entry name" value="STKc_Aurora"/>
    <property type="match status" value="1"/>
</dbReference>
<dbReference type="GO" id="GO:0030261">
    <property type="term" value="P:chromosome condensation"/>
    <property type="evidence" value="ECO:0007669"/>
    <property type="project" value="UniProtKB-ARBA"/>
</dbReference>
<keyword evidence="6 12" id="KW-0067">ATP-binding</keyword>
<evidence type="ECO:0000256" key="15">
    <source>
        <dbReference type="RuleBase" id="RU000304"/>
    </source>
</evidence>
<feature type="domain" description="Protein kinase" evidence="17">
    <location>
        <begin position="23"/>
        <end position="272"/>
    </location>
</feature>
<comment type="subcellular location">
    <subcellularLocation>
        <location evidence="1">Midbody</location>
    </subcellularLocation>
</comment>
<dbReference type="InterPro" id="IPR011009">
    <property type="entry name" value="Kinase-like_dom_sf"/>
</dbReference>
<feature type="binding site" evidence="12">
    <location>
        <begin position="101"/>
        <end position="103"/>
    </location>
    <ligand>
        <name>ATP</name>
        <dbReference type="ChEBI" id="CHEBI:30616"/>
    </ligand>
</feature>
<dbReference type="InterPro" id="IPR000719">
    <property type="entry name" value="Prot_kinase_dom"/>
</dbReference>
<dbReference type="PANTHER" id="PTHR24350">
    <property type="entry name" value="SERINE/THREONINE-PROTEIN KINASE IAL-RELATED"/>
    <property type="match status" value="1"/>
</dbReference>
<dbReference type="PIRSF" id="PIRSF000654">
    <property type="entry name" value="Integrin-linked_kinase"/>
    <property type="match status" value="1"/>
</dbReference>
<dbReference type="EC" id="2.7.11.1" evidence="16"/>
<evidence type="ECO:0000313" key="18">
    <source>
        <dbReference type="EMBL" id="CAD5232838.1"/>
    </source>
</evidence>
<dbReference type="GO" id="GO:0032506">
    <property type="term" value="P:cytokinetic process"/>
    <property type="evidence" value="ECO:0007669"/>
    <property type="project" value="UniProtKB-ARBA"/>
</dbReference>
<evidence type="ECO:0000256" key="1">
    <source>
        <dbReference type="ARBA" id="ARBA00004214"/>
    </source>
</evidence>